<evidence type="ECO:0000256" key="1">
    <source>
        <dbReference type="SAM" id="MobiDB-lite"/>
    </source>
</evidence>
<feature type="region of interest" description="Disordered" evidence="1">
    <location>
        <begin position="68"/>
        <end position="158"/>
    </location>
</feature>
<sequence length="240" mass="25516">MSGPVPRSRSTREWRESTTRSVSWGSEGAGRSRSAERVVMSIRPARLSASVHLYGIETLPGSACRMSVRHSPARTGRPRSAKTTTSSSHWANQCDGLADGDSQVDLGDDRPSAAARASRLALIPNGAASPAPARRRRPPRAGGNPRTTFSQCQSATGGPAGLRGRVYRSLLVTHVVNDGRCPDDEFRRPCHHGAEPLEPVLEVVVDDLRAGGVESASARLVRAASRIPGVASSDDLAARR</sequence>
<gene>
    <name evidence="2" type="ORF">HEB94_000279</name>
</gene>
<comment type="caution">
    <text evidence="2">The sequence shown here is derived from an EMBL/GenBank/DDBJ whole genome shotgun (WGS) entry which is preliminary data.</text>
</comment>
<accession>A0A927MNE0</accession>
<protein>
    <submittedName>
        <fullName evidence="2">Uncharacterized protein</fullName>
    </submittedName>
</protein>
<proteinExistence type="predicted"/>
<feature type="compositionally biased region" description="Basic residues" evidence="1">
    <location>
        <begin position="68"/>
        <end position="80"/>
    </location>
</feature>
<feature type="compositionally biased region" description="Polar residues" evidence="1">
    <location>
        <begin position="147"/>
        <end position="156"/>
    </location>
</feature>
<organism evidence="2 3">
    <name type="scientific">Actinopolymorpha pittospori</name>
    <dbReference type="NCBI Taxonomy" id="648752"/>
    <lineage>
        <taxon>Bacteria</taxon>
        <taxon>Bacillati</taxon>
        <taxon>Actinomycetota</taxon>
        <taxon>Actinomycetes</taxon>
        <taxon>Propionibacteriales</taxon>
        <taxon>Actinopolymorphaceae</taxon>
        <taxon>Actinopolymorpha</taxon>
    </lineage>
</organism>
<feature type="compositionally biased region" description="Low complexity" evidence="1">
    <location>
        <begin position="112"/>
        <end position="132"/>
    </location>
</feature>
<evidence type="ECO:0000313" key="3">
    <source>
        <dbReference type="Proteomes" id="UP000638648"/>
    </source>
</evidence>
<evidence type="ECO:0000313" key="2">
    <source>
        <dbReference type="EMBL" id="MBE1603431.1"/>
    </source>
</evidence>
<reference evidence="2" key="1">
    <citation type="submission" date="2020-10" db="EMBL/GenBank/DDBJ databases">
        <title>Sequencing the genomes of 1000 actinobacteria strains.</title>
        <authorList>
            <person name="Klenk H.-P."/>
        </authorList>
    </citation>
    <scope>NUCLEOTIDE SEQUENCE</scope>
    <source>
        <strain evidence="2">DSM 45354</strain>
    </source>
</reference>
<keyword evidence="3" id="KW-1185">Reference proteome</keyword>
<feature type="compositionally biased region" description="Polar residues" evidence="1">
    <location>
        <begin position="81"/>
        <end position="91"/>
    </location>
</feature>
<dbReference type="EMBL" id="JADBEM010000001">
    <property type="protein sequence ID" value="MBE1603431.1"/>
    <property type="molecule type" value="Genomic_DNA"/>
</dbReference>
<dbReference type="AlphaFoldDB" id="A0A927MNE0"/>
<dbReference type="Proteomes" id="UP000638648">
    <property type="component" value="Unassembled WGS sequence"/>
</dbReference>
<feature type="region of interest" description="Disordered" evidence="1">
    <location>
        <begin position="1"/>
        <end position="35"/>
    </location>
</feature>
<name>A0A927MNE0_9ACTN</name>